<proteinExistence type="predicted"/>
<reference evidence="1" key="1">
    <citation type="submission" date="2020-08" db="EMBL/GenBank/DDBJ databases">
        <title>Plant Genome Project.</title>
        <authorList>
            <person name="Zhang R.-G."/>
        </authorList>
    </citation>
    <scope>NUCLEOTIDE SEQUENCE</scope>
    <source>
        <strain evidence="1">WSP0</strain>
        <tissue evidence="1">Leaf</tissue>
    </source>
</reference>
<evidence type="ECO:0000313" key="2">
    <source>
        <dbReference type="Proteomes" id="UP000823749"/>
    </source>
</evidence>
<sequence length="153" mass="16718">MAQFSDLDHAFEGMSIQEVPIVEPIIEDNPDVMVDSNQTENFEKSLDSLNLDVSNVENPVDPPLAASEIPFPESLETPIPQEFDKSVYAPTEISPPLIDTLISEANVPPPLEEISPLESHSPEATAHMVTEKTIPSELFSLPLCILGNPLESN</sequence>
<accession>A0AAV6KYQ6</accession>
<protein>
    <submittedName>
        <fullName evidence="1">Uncharacterized protein</fullName>
    </submittedName>
</protein>
<dbReference type="AlphaFoldDB" id="A0AAV6KYQ6"/>
<evidence type="ECO:0000313" key="1">
    <source>
        <dbReference type="EMBL" id="KAG5557585.1"/>
    </source>
</evidence>
<organism evidence="1 2">
    <name type="scientific">Rhododendron griersonianum</name>
    <dbReference type="NCBI Taxonomy" id="479676"/>
    <lineage>
        <taxon>Eukaryota</taxon>
        <taxon>Viridiplantae</taxon>
        <taxon>Streptophyta</taxon>
        <taxon>Embryophyta</taxon>
        <taxon>Tracheophyta</taxon>
        <taxon>Spermatophyta</taxon>
        <taxon>Magnoliopsida</taxon>
        <taxon>eudicotyledons</taxon>
        <taxon>Gunneridae</taxon>
        <taxon>Pentapetalae</taxon>
        <taxon>asterids</taxon>
        <taxon>Ericales</taxon>
        <taxon>Ericaceae</taxon>
        <taxon>Ericoideae</taxon>
        <taxon>Rhodoreae</taxon>
        <taxon>Rhododendron</taxon>
    </lineage>
</organism>
<gene>
    <name evidence="1" type="ORF">RHGRI_007736</name>
</gene>
<comment type="caution">
    <text evidence="1">The sequence shown here is derived from an EMBL/GenBank/DDBJ whole genome shotgun (WGS) entry which is preliminary data.</text>
</comment>
<keyword evidence="2" id="KW-1185">Reference proteome</keyword>
<dbReference type="Proteomes" id="UP000823749">
    <property type="component" value="Chromosome 3"/>
</dbReference>
<name>A0AAV6KYQ6_9ERIC</name>
<dbReference type="EMBL" id="JACTNZ010000003">
    <property type="protein sequence ID" value="KAG5557585.1"/>
    <property type="molecule type" value="Genomic_DNA"/>
</dbReference>